<dbReference type="InterPro" id="IPR017981">
    <property type="entry name" value="GPCR_2-like_7TM"/>
</dbReference>
<feature type="transmembrane region" description="Helical" evidence="17">
    <location>
        <begin position="1083"/>
        <end position="1101"/>
    </location>
</feature>
<dbReference type="Gene3D" id="1.25.40.610">
    <property type="match status" value="1"/>
</dbReference>
<dbReference type="InterPro" id="IPR000742">
    <property type="entry name" value="EGF"/>
</dbReference>
<dbReference type="InterPro" id="IPR001879">
    <property type="entry name" value="GPCR_2_extracellular_dom"/>
</dbReference>
<feature type="domain" description="G-protein coupled receptors family 2 profile 1" evidence="21">
    <location>
        <begin position="596"/>
        <end position="688"/>
    </location>
</feature>
<evidence type="ECO:0000259" key="23">
    <source>
        <dbReference type="PROSITE" id="PS50261"/>
    </source>
</evidence>
<evidence type="ECO:0000313" key="24">
    <source>
        <dbReference type="EMBL" id="KRY39666.1"/>
    </source>
</evidence>
<feature type="domain" description="SUEL-type lectin" evidence="22">
    <location>
        <begin position="328"/>
        <end position="423"/>
    </location>
</feature>
<dbReference type="InterPro" id="IPR032471">
    <property type="entry name" value="AGRL2-4_GAIN_subdom_A"/>
</dbReference>
<keyword evidence="11 15" id="KW-1015">Disulfide bond</keyword>
<feature type="disulfide bond" evidence="15">
    <location>
        <begin position="273"/>
        <end position="282"/>
    </location>
</feature>
<dbReference type="eggNOG" id="KOG4193">
    <property type="taxonomic scope" value="Eukaryota"/>
</dbReference>
<dbReference type="SMART" id="SM00008">
    <property type="entry name" value="HormR"/>
    <property type="match status" value="1"/>
</dbReference>
<keyword evidence="4" id="KW-1003">Cell membrane</keyword>
<dbReference type="InterPro" id="IPR000203">
    <property type="entry name" value="GPS"/>
</dbReference>
<keyword evidence="9" id="KW-0297">G-protein coupled receptor</keyword>
<evidence type="ECO:0000256" key="7">
    <source>
        <dbReference type="ARBA" id="ARBA00022734"/>
    </source>
</evidence>
<dbReference type="SUPFAM" id="SSF56436">
    <property type="entry name" value="C-type lectin-like"/>
    <property type="match status" value="2"/>
</dbReference>
<dbReference type="Pfam" id="PF00002">
    <property type="entry name" value="7tm_2"/>
    <property type="match status" value="1"/>
</dbReference>
<dbReference type="PRINTS" id="PR00249">
    <property type="entry name" value="GPCRSECRETIN"/>
</dbReference>
<keyword evidence="12" id="KW-0675">Receptor</keyword>
<dbReference type="SMART" id="SM00303">
    <property type="entry name" value="GPS"/>
    <property type="match status" value="1"/>
</dbReference>
<dbReference type="InParanoid" id="A0A0V1BSD6"/>
<dbReference type="InterPro" id="IPR016186">
    <property type="entry name" value="C-type_lectin-like/link_sf"/>
</dbReference>
<evidence type="ECO:0000256" key="11">
    <source>
        <dbReference type="ARBA" id="ARBA00023157"/>
    </source>
</evidence>
<dbReference type="GO" id="GO:0007166">
    <property type="term" value="P:cell surface receptor signaling pathway"/>
    <property type="evidence" value="ECO:0007669"/>
    <property type="project" value="InterPro"/>
</dbReference>
<comment type="subcellular location">
    <subcellularLocation>
        <location evidence="1">Cell membrane</location>
        <topology evidence="1">Multi-pass membrane protein</topology>
    </subcellularLocation>
</comment>
<dbReference type="PROSITE" id="PS50228">
    <property type="entry name" value="SUEL_LECTIN"/>
    <property type="match status" value="1"/>
</dbReference>
<dbReference type="PROSITE" id="PS50261">
    <property type="entry name" value="G_PROTEIN_RECEP_F2_4"/>
    <property type="match status" value="1"/>
</dbReference>
<evidence type="ECO:0000256" key="1">
    <source>
        <dbReference type="ARBA" id="ARBA00004651"/>
    </source>
</evidence>
<evidence type="ECO:0000256" key="17">
    <source>
        <dbReference type="SAM" id="Phobius"/>
    </source>
</evidence>
<keyword evidence="14" id="KW-0807">Transducer</keyword>
<dbReference type="Pfam" id="PF16489">
    <property type="entry name" value="GAIN"/>
    <property type="match status" value="1"/>
</dbReference>
<dbReference type="CDD" id="cd00037">
    <property type="entry name" value="CLECT"/>
    <property type="match status" value="2"/>
</dbReference>
<sequence length="1402" mass="159151">MFDRVVKSKNETKVLLNFLAKEKHEAEWLKKIGEIAIVNFSIFYTSSPRLKKQKLLFKMQANCLIPVAIFVAFALLSTEDCVAVTPSHCHKNVCQNGGICFQVSNSLKSSWCQSGEVPFDRSCFFLNGRTHTWEKAREFCHSRNSTLVSIDSLEKQKFLASIMQLTMFAQIPIVYVGTQNIWTAGHLLTNGSEFQWIWDLEKQIPVELHKTEIFWQDRQSIFQPDKNCIALTARSRYRVWVPKNCSEKYLALCERPERAMGDARELYSYQCRCPLGFYGHYCEIKDSQLFAQLDHSNGKNILKNSSKFDIVRSETSDGFVQFWSSKLNCNNERIVISCRNSELHNSTIVMDYAFYGITNIFTRYTRKYCDSNLFNGHSCLVENTLAKMSHYCDGREDCHLPPLKKLFPVSPCQPADIKFSLEYRFRCVKNNITCPLHMIQYNSTCYEIYDSQRNKDAATWGEARVQCLKSGGDLAGPLSDHENKVLFNETHLSQYENIRFWIGLRTVPFITPSLNAEFPWTVRSYSDPSELLEAETLSTDSKLQWTNGASLNSTKLSANITEKAEGCVAMTVRCNNSKNCSIVWVLEDCNMKLNFICQASAGNLYRRKLLHLPEEKQNSEISEINSNLKCSPINVRSIQWPSVHVGKSVKMPCPNGTIGYAIWSCVNINGNIHFYPENPDLSNCSHPWFSDIDKMIYSKNSIFKVIRMVEKHVELTNQLYGGDLRKIVDLLQALITIFPKQLNENIATFSNDTFQRGSIKNFSYEIAKLSNFLIDKKTLDVWKDLQQKDKHDAASTLMENVENLTRYFGDSLLKFDGFSLSFKNLDMAFEVTRPLLGNHKLRKRYANNDRKLGARFVSSTKLASILLPVNAMLSKYSFACYGKNLQSMLFKETISKEIEATTVFFARTASDSMPAKIPTVSFGYFAYKDGLTNLLQPANDVNNDAGQKFINSEIVGACVNYPSSLRTLESVPAIIKLSHIKQDKVKNPRCVYWNVIERKWDTNGCSINESTADYTVCSCHHLTSFAILMDFVGFSDDLTPHNKQAMSMLSMLACSFSCTCLVFCIIVFSCFRSLRGARTTIHLNLCICLLIGQLLFVFGVGQTKNEILCRSVAAFLHFFFLAAFCWMLAEGYQLYVMLVRVFDDKNNWSFSQHLLVYGMPLVIVAISLWLDFNSYGTQDYCWINLHSSTIWAFVGPVIVVIFSNICVIGLALKTVFSVASGQNRSHSQIILGWLRGSAMLLCLLGITWGVGLFVAVQPLGYISSYLFTVLNGSQGIFIFVFHVILNDKARTALCRWMKKHVPIFTFSSTNNQHDTFSGTNSLKTSSNLKTSKSTGSTDLNAKKAEENEQINRTSLEFKNRNAFTYNQSASSIATFNADFAKATYRPCARLQGISKKSSTSNF</sequence>
<dbReference type="SUPFAM" id="SSF81321">
    <property type="entry name" value="Family A G protein-coupled receptor-like"/>
    <property type="match status" value="1"/>
</dbReference>
<dbReference type="Gene3D" id="2.60.120.740">
    <property type="match status" value="1"/>
</dbReference>
<evidence type="ECO:0000256" key="5">
    <source>
        <dbReference type="ARBA" id="ARBA00022692"/>
    </source>
</evidence>
<feature type="domain" description="G-protein coupled receptors family 2 profile 2" evidence="23">
    <location>
        <begin position="1046"/>
        <end position="1286"/>
    </location>
</feature>
<keyword evidence="5 17" id="KW-0812">Transmembrane</keyword>
<feature type="region of interest" description="Disordered" evidence="16">
    <location>
        <begin position="1317"/>
        <end position="1347"/>
    </location>
</feature>
<feature type="transmembrane region" description="Helical" evidence="17">
    <location>
        <begin position="1262"/>
        <end position="1285"/>
    </location>
</feature>
<comment type="similarity">
    <text evidence="3">Belongs to the G-protein coupled receptor 2 family. LN-TM7 subfamily.</text>
</comment>
<evidence type="ECO:0000256" key="15">
    <source>
        <dbReference type="PROSITE-ProRule" id="PRU00076"/>
    </source>
</evidence>
<keyword evidence="6" id="KW-0732">Signal</keyword>
<evidence type="ECO:0000256" key="3">
    <source>
        <dbReference type="ARBA" id="ARBA00010933"/>
    </source>
</evidence>
<evidence type="ECO:0000256" key="16">
    <source>
        <dbReference type="SAM" id="MobiDB-lite"/>
    </source>
</evidence>
<dbReference type="PROSITE" id="PS50041">
    <property type="entry name" value="C_TYPE_LECTIN_2"/>
    <property type="match status" value="2"/>
</dbReference>
<dbReference type="InterPro" id="IPR001304">
    <property type="entry name" value="C-type_lectin-like"/>
</dbReference>
<dbReference type="PROSITE" id="PS50026">
    <property type="entry name" value="EGF_3"/>
    <property type="match status" value="1"/>
</dbReference>
<keyword evidence="7" id="KW-0430">Lectin</keyword>
<accession>A0A0V1BSD6</accession>
<dbReference type="PANTHER" id="PTHR12011:SF347">
    <property type="entry name" value="FI21270P1-RELATED"/>
    <property type="match status" value="1"/>
</dbReference>
<dbReference type="EMBL" id="JYDH01000017">
    <property type="protein sequence ID" value="KRY39666.1"/>
    <property type="molecule type" value="Genomic_DNA"/>
</dbReference>
<keyword evidence="8 17" id="KW-1133">Transmembrane helix</keyword>
<evidence type="ECO:0000313" key="25">
    <source>
        <dbReference type="Proteomes" id="UP000054776"/>
    </source>
</evidence>
<evidence type="ECO:0000256" key="8">
    <source>
        <dbReference type="ARBA" id="ARBA00022989"/>
    </source>
</evidence>
<protein>
    <submittedName>
        <fullName evidence="24">Latrophilin-like protein LAT-2</fullName>
    </submittedName>
</protein>
<dbReference type="PROSITE" id="PS50227">
    <property type="entry name" value="G_PROTEIN_RECEP_F2_3"/>
    <property type="match status" value="1"/>
</dbReference>
<keyword evidence="25" id="KW-1185">Reference proteome</keyword>
<evidence type="ECO:0000256" key="12">
    <source>
        <dbReference type="ARBA" id="ARBA00023170"/>
    </source>
</evidence>
<evidence type="ECO:0000256" key="9">
    <source>
        <dbReference type="ARBA" id="ARBA00023040"/>
    </source>
</evidence>
<dbReference type="FunFam" id="1.20.1070.10:FF:000058">
    <property type="entry name" value="Adhesion G protein-coupled receptor F5"/>
    <property type="match status" value="1"/>
</dbReference>
<dbReference type="InterPro" id="IPR000832">
    <property type="entry name" value="GPCR_2_secretin-like"/>
</dbReference>
<dbReference type="Gene3D" id="2.60.220.50">
    <property type="match status" value="1"/>
</dbReference>
<feature type="transmembrane region" description="Helical" evidence="17">
    <location>
        <begin position="1233"/>
        <end position="1256"/>
    </location>
</feature>
<dbReference type="PROSITE" id="PS50221">
    <property type="entry name" value="GAIN_B"/>
    <property type="match status" value="1"/>
</dbReference>
<dbReference type="PROSITE" id="PS01186">
    <property type="entry name" value="EGF_2"/>
    <property type="match status" value="1"/>
</dbReference>
<keyword evidence="13" id="KW-0325">Glycoprotein</keyword>
<dbReference type="Pfam" id="PF01825">
    <property type="entry name" value="GPS"/>
    <property type="match status" value="1"/>
</dbReference>
<dbReference type="Gene3D" id="1.20.1070.10">
    <property type="entry name" value="Rhodopsin 7-helix transmembrane proteins"/>
    <property type="match status" value="1"/>
</dbReference>
<dbReference type="InterPro" id="IPR036445">
    <property type="entry name" value="GPCR_2_extracell_dom_sf"/>
</dbReference>
<dbReference type="InterPro" id="IPR046338">
    <property type="entry name" value="GAIN_dom_sf"/>
</dbReference>
<proteinExistence type="inferred from homology"/>
<comment type="similarity">
    <text evidence="2">Belongs to the G-protein coupled receptor 2 family. Adhesion G-protein coupled receptor (ADGR) subfamily.</text>
</comment>
<comment type="caution">
    <text evidence="15">Lacks conserved residue(s) required for the propagation of feature annotation.</text>
</comment>
<feature type="compositionally biased region" description="Low complexity" evidence="16">
    <location>
        <begin position="1319"/>
        <end position="1337"/>
    </location>
</feature>
<dbReference type="GO" id="GO:0030246">
    <property type="term" value="F:carbohydrate binding"/>
    <property type="evidence" value="ECO:0007669"/>
    <property type="project" value="UniProtKB-KW"/>
</dbReference>
<dbReference type="OrthoDB" id="1100386at2759"/>
<feature type="transmembrane region" description="Helical" evidence="17">
    <location>
        <begin position="1048"/>
        <end position="1071"/>
    </location>
</feature>
<dbReference type="CDD" id="cd22840">
    <property type="entry name" value="Gal_Rha_Lectin_LAT2"/>
    <property type="match status" value="1"/>
</dbReference>
<dbReference type="InterPro" id="IPR043159">
    <property type="entry name" value="Lectin_gal-bd_sf"/>
</dbReference>
<evidence type="ECO:0000256" key="2">
    <source>
        <dbReference type="ARBA" id="ARBA00007343"/>
    </source>
</evidence>
<dbReference type="Pfam" id="PF00059">
    <property type="entry name" value="Lectin_C"/>
    <property type="match status" value="2"/>
</dbReference>
<evidence type="ECO:0000259" key="20">
    <source>
        <dbReference type="PROSITE" id="PS50221"/>
    </source>
</evidence>
<dbReference type="Gene3D" id="4.10.1240.10">
    <property type="entry name" value="GPCR, family 2, extracellular hormone receptor domain"/>
    <property type="match status" value="1"/>
</dbReference>
<evidence type="ECO:0000259" key="21">
    <source>
        <dbReference type="PROSITE" id="PS50227"/>
    </source>
</evidence>
<feature type="transmembrane region" description="Helical" evidence="17">
    <location>
        <begin position="1107"/>
        <end position="1129"/>
    </location>
</feature>
<evidence type="ECO:0000259" key="19">
    <source>
        <dbReference type="PROSITE" id="PS50041"/>
    </source>
</evidence>
<dbReference type="Gene3D" id="3.10.100.10">
    <property type="entry name" value="Mannose-Binding Protein A, subunit A"/>
    <property type="match status" value="2"/>
</dbReference>
<feature type="domain" description="EGF-like" evidence="18">
    <location>
        <begin position="241"/>
        <end position="283"/>
    </location>
</feature>
<dbReference type="STRING" id="6334.A0A0V1BSD6"/>
<feature type="domain" description="C-type lectin" evidence="19">
    <location>
        <begin position="119"/>
        <end position="254"/>
    </location>
</feature>
<dbReference type="Gene3D" id="2.10.25.10">
    <property type="entry name" value="Laminin"/>
    <property type="match status" value="1"/>
</dbReference>
<organism evidence="24 25">
    <name type="scientific">Trichinella spiralis</name>
    <name type="common">Trichina worm</name>
    <dbReference type="NCBI Taxonomy" id="6334"/>
    <lineage>
        <taxon>Eukaryota</taxon>
        <taxon>Metazoa</taxon>
        <taxon>Ecdysozoa</taxon>
        <taxon>Nematoda</taxon>
        <taxon>Enoplea</taxon>
        <taxon>Dorylaimia</taxon>
        <taxon>Trichinellida</taxon>
        <taxon>Trichinellidae</taxon>
        <taxon>Trichinella</taxon>
    </lineage>
</organism>
<gene>
    <name evidence="24" type="primary">lat-2</name>
    <name evidence="24" type="ORF">T01_11546</name>
</gene>
<dbReference type="PROSITE" id="PS00022">
    <property type="entry name" value="EGF_1"/>
    <property type="match status" value="1"/>
</dbReference>
<dbReference type="GO" id="GO:0004930">
    <property type="term" value="F:G protein-coupled receptor activity"/>
    <property type="evidence" value="ECO:0007669"/>
    <property type="project" value="UniProtKB-KW"/>
</dbReference>
<reference evidence="24 25" key="1">
    <citation type="submission" date="2015-01" db="EMBL/GenBank/DDBJ databases">
        <title>Evolution of Trichinella species and genotypes.</title>
        <authorList>
            <person name="Korhonen P.K."/>
            <person name="Edoardo P."/>
            <person name="Giuseppe L.R."/>
            <person name="Gasser R.B."/>
        </authorList>
    </citation>
    <scope>NUCLEOTIDE SEQUENCE [LARGE SCALE GENOMIC DNA]</scope>
    <source>
        <strain evidence="24">ISS3</strain>
    </source>
</reference>
<feature type="transmembrane region" description="Helical" evidence="17">
    <location>
        <begin position="1150"/>
        <end position="1170"/>
    </location>
</feature>
<name>A0A0V1BSD6_TRISP</name>
<comment type="caution">
    <text evidence="24">The sequence shown here is derived from an EMBL/GenBank/DDBJ whole genome shotgun (WGS) entry which is preliminary data.</text>
</comment>
<dbReference type="InterPro" id="IPR000922">
    <property type="entry name" value="Lectin_gal-bd_dom"/>
</dbReference>
<dbReference type="Proteomes" id="UP000054776">
    <property type="component" value="Unassembled WGS sequence"/>
</dbReference>
<evidence type="ECO:0000259" key="22">
    <source>
        <dbReference type="PROSITE" id="PS50228"/>
    </source>
</evidence>
<dbReference type="InterPro" id="IPR057244">
    <property type="entry name" value="GAIN_B"/>
</dbReference>
<dbReference type="PANTHER" id="PTHR12011">
    <property type="entry name" value="ADHESION G-PROTEIN COUPLED RECEPTOR"/>
    <property type="match status" value="1"/>
</dbReference>
<evidence type="ECO:0000256" key="13">
    <source>
        <dbReference type="ARBA" id="ARBA00023180"/>
    </source>
</evidence>
<dbReference type="InterPro" id="IPR016187">
    <property type="entry name" value="CTDL_fold"/>
</dbReference>
<keyword evidence="15" id="KW-0245">EGF-like domain</keyword>
<evidence type="ECO:0000256" key="6">
    <source>
        <dbReference type="ARBA" id="ARBA00022729"/>
    </source>
</evidence>
<feature type="domain" description="C-type lectin" evidence="19">
    <location>
        <begin position="441"/>
        <end position="598"/>
    </location>
</feature>
<keyword evidence="10 17" id="KW-0472">Membrane</keyword>
<evidence type="ECO:0000256" key="14">
    <source>
        <dbReference type="ARBA" id="ARBA00023224"/>
    </source>
</evidence>
<evidence type="ECO:0000256" key="4">
    <source>
        <dbReference type="ARBA" id="ARBA00022475"/>
    </source>
</evidence>
<dbReference type="SMART" id="SM00034">
    <property type="entry name" value="CLECT"/>
    <property type="match status" value="2"/>
</dbReference>
<feature type="domain" description="GAIN-B" evidence="20">
    <location>
        <begin position="858"/>
        <end position="1035"/>
    </location>
</feature>
<evidence type="ECO:0000259" key="18">
    <source>
        <dbReference type="PROSITE" id="PS50026"/>
    </source>
</evidence>
<dbReference type="GO" id="GO:0005886">
    <property type="term" value="C:plasma membrane"/>
    <property type="evidence" value="ECO:0007669"/>
    <property type="project" value="UniProtKB-SubCell"/>
</dbReference>
<evidence type="ECO:0000256" key="10">
    <source>
        <dbReference type="ARBA" id="ARBA00023136"/>
    </source>
</evidence>
<feature type="transmembrane region" description="Helical" evidence="17">
    <location>
        <begin position="1190"/>
        <end position="1212"/>
    </location>
</feature>